<reference evidence="9 10" key="1">
    <citation type="journal article" date="2017" name="ISME J.">
        <title>Energy and carbon metabolisms in a deep terrestrial subsurface fluid microbial community.</title>
        <authorList>
            <person name="Momper L."/>
            <person name="Jungbluth S.P."/>
            <person name="Lee M.D."/>
            <person name="Amend J.P."/>
        </authorList>
    </citation>
    <scope>NUCLEOTIDE SEQUENCE [LARGE SCALE GENOMIC DNA]</scope>
    <source>
        <strain evidence="9">SURF_17</strain>
    </source>
</reference>
<dbReference type="FunFam" id="3.40.50.300:FF:000984">
    <property type="entry name" value="Chromosome partition protein Smc"/>
    <property type="match status" value="1"/>
</dbReference>
<dbReference type="Gene3D" id="1.20.5.340">
    <property type="match status" value="1"/>
</dbReference>
<dbReference type="InterPro" id="IPR010935">
    <property type="entry name" value="SMC_hinge"/>
</dbReference>
<evidence type="ECO:0000256" key="1">
    <source>
        <dbReference type="ARBA" id="ARBA00004496"/>
    </source>
</evidence>
<dbReference type="InterPro" id="IPR003395">
    <property type="entry name" value="RecF/RecN/SMC_N"/>
</dbReference>
<evidence type="ECO:0000313" key="10">
    <source>
        <dbReference type="Proteomes" id="UP000285961"/>
    </source>
</evidence>
<dbReference type="InterPro" id="IPR036277">
    <property type="entry name" value="SMC_hinge_sf"/>
</dbReference>
<dbReference type="AlphaFoldDB" id="A0A419F9A5"/>
<dbReference type="Gene3D" id="3.30.70.1620">
    <property type="match status" value="1"/>
</dbReference>
<dbReference type="GO" id="GO:0016887">
    <property type="term" value="F:ATP hydrolysis activity"/>
    <property type="evidence" value="ECO:0007669"/>
    <property type="project" value="InterPro"/>
</dbReference>
<evidence type="ECO:0000313" key="9">
    <source>
        <dbReference type="EMBL" id="RJP75268.1"/>
    </source>
</evidence>
<feature type="coiled-coil region" evidence="7">
    <location>
        <begin position="680"/>
        <end position="756"/>
    </location>
</feature>
<gene>
    <name evidence="7 9" type="primary">smc</name>
    <name evidence="9" type="ORF">C4532_00640</name>
</gene>
<dbReference type="PIRSF" id="PIRSF005719">
    <property type="entry name" value="SMC"/>
    <property type="match status" value="1"/>
</dbReference>
<dbReference type="InterPro" id="IPR011890">
    <property type="entry name" value="SMC_prok"/>
</dbReference>
<dbReference type="SUPFAM" id="SSF52540">
    <property type="entry name" value="P-loop containing nucleoside triphosphate hydrolases"/>
    <property type="match status" value="1"/>
</dbReference>
<dbReference type="FunFam" id="3.40.50.300:FF:000901">
    <property type="entry name" value="Chromosome partition protein Smc"/>
    <property type="match status" value="1"/>
</dbReference>
<dbReference type="GO" id="GO:0005737">
    <property type="term" value="C:cytoplasm"/>
    <property type="evidence" value="ECO:0007669"/>
    <property type="project" value="UniProtKB-SubCell"/>
</dbReference>
<feature type="binding site" evidence="7">
    <location>
        <begin position="32"/>
        <end position="39"/>
    </location>
    <ligand>
        <name>ATP</name>
        <dbReference type="ChEBI" id="CHEBI:30616"/>
    </ligand>
</feature>
<accession>A0A419F9A5</accession>
<dbReference type="GO" id="GO:0007062">
    <property type="term" value="P:sister chromatid cohesion"/>
    <property type="evidence" value="ECO:0007669"/>
    <property type="project" value="InterPro"/>
</dbReference>
<dbReference type="Gene3D" id="1.20.1060.20">
    <property type="match status" value="1"/>
</dbReference>
<feature type="coiled-coil region" evidence="7">
    <location>
        <begin position="290"/>
        <end position="485"/>
    </location>
</feature>
<proteinExistence type="inferred from homology"/>
<feature type="coiled-coil region" evidence="7">
    <location>
        <begin position="897"/>
        <end position="945"/>
    </location>
</feature>
<keyword evidence="2 7" id="KW-0963">Cytoplasm</keyword>
<comment type="similarity">
    <text evidence="7">Belongs to the SMC family.</text>
</comment>
<dbReference type="Gene3D" id="3.40.50.300">
    <property type="entry name" value="P-loop containing nucleotide triphosphate hydrolases"/>
    <property type="match status" value="2"/>
</dbReference>
<dbReference type="HAMAP" id="MF_01894">
    <property type="entry name" value="Smc_prok"/>
    <property type="match status" value="1"/>
</dbReference>
<protein>
    <recommendedName>
        <fullName evidence="7">Chromosome partition protein Smc</fullName>
    </recommendedName>
</protein>
<dbReference type="SMART" id="SM00968">
    <property type="entry name" value="SMC_hinge"/>
    <property type="match status" value="1"/>
</dbReference>
<keyword evidence="5 7" id="KW-0175">Coiled coil</keyword>
<evidence type="ECO:0000256" key="5">
    <source>
        <dbReference type="ARBA" id="ARBA00023054"/>
    </source>
</evidence>
<comment type="subcellular location">
    <subcellularLocation>
        <location evidence="1 7">Cytoplasm</location>
    </subcellularLocation>
</comment>
<evidence type="ECO:0000259" key="8">
    <source>
        <dbReference type="SMART" id="SM00968"/>
    </source>
</evidence>
<dbReference type="GO" id="GO:0005694">
    <property type="term" value="C:chromosome"/>
    <property type="evidence" value="ECO:0007669"/>
    <property type="project" value="InterPro"/>
</dbReference>
<comment type="caution">
    <text evidence="9">The sequence shown here is derived from an EMBL/GenBank/DDBJ whole genome shotgun (WGS) entry which is preliminary data.</text>
</comment>
<dbReference type="CDD" id="cd03278">
    <property type="entry name" value="ABC_SMC_barmotin"/>
    <property type="match status" value="1"/>
</dbReference>
<dbReference type="GO" id="GO:0006260">
    <property type="term" value="P:DNA replication"/>
    <property type="evidence" value="ECO:0007669"/>
    <property type="project" value="UniProtKB-UniRule"/>
</dbReference>
<dbReference type="NCBIfam" id="TIGR02168">
    <property type="entry name" value="SMC_prok_B"/>
    <property type="match status" value="1"/>
</dbReference>
<keyword evidence="3 7" id="KW-0547">Nucleotide-binding</keyword>
<dbReference type="EMBL" id="QZKI01000005">
    <property type="protein sequence ID" value="RJP75268.1"/>
    <property type="molecule type" value="Genomic_DNA"/>
</dbReference>
<organism evidence="9 10">
    <name type="scientific">Candidatus Abyssobacteria bacterium SURF_17</name>
    <dbReference type="NCBI Taxonomy" id="2093361"/>
    <lineage>
        <taxon>Bacteria</taxon>
        <taxon>Pseudomonadati</taxon>
        <taxon>Candidatus Hydrogenedentota</taxon>
        <taxon>Candidatus Abyssobacteria</taxon>
    </lineage>
</organism>
<feature type="domain" description="SMC hinge" evidence="8">
    <location>
        <begin position="525"/>
        <end position="641"/>
    </location>
</feature>
<evidence type="ECO:0000256" key="6">
    <source>
        <dbReference type="ARBA" id="ARBA00023125"/>
    </source>
</evidence>
<dbReference type="InterPro" id="IPR024704">
    <property type="entry name" value="SMC"/>
</dbReference>
<dbReference type="GO" id="GO:0005524">
    <property type="term" value="F:ATP binding"/>
    <property type="evidence" value="ECO:0007669"/>
    <property type="project" value="UniProtKB-UniRule"/>
</dbReference>
<dbReference type="InterPro" id="IPR027417">
    <property type="entry name" value="P-loop_NTPase"/>
</dbReference>
<comment type="domain">
    <text evidence="7">Contains large globular domains required for ATP hydrolysis at each terminus and a third globular domain forming a flexible hinge near the middle of the molecule. These domains are separated by coiled-coil structures.</text>
</comment>
<dbReference type="GO" id="GO:0030261">
    <property type="term" value="P:chromosome condensation"/>
    <property type="evidence" value="ECO:0007669"/>
    <property type="project" value="InterPro"/>
</dbReference>
<dbReference type="Pfam" id="PF06470">
    <property type="entry name" value="SMC_hinge"/>
    <property type="match status" value="1"/>
</dbReference>
<comment type="subunit">
    <text evidence="7">Homodimer.</text>
</comment>
<sequence>MYFKQLELFGFKSFAQKTSLELEKGISAVVGPNGCGKSNIADAIRWVLGEQKMRVLRGQNMEDVIFNGSDDRHPLGMAEVTLALDNSSGRLPLDYSEISITRRLFRSGESEYYLNKLPCRRKDIVELFMGTGIGADCYSLIEQGRIDLLLSPKPEERRYIFEDAAGIIKYKSRKDAALRKLERTDANLLRLQDTIIEVRRQINSLKRQASSAQRYRQLHDDLRTLELKLALLHHRQLDAEHGELAARRNELGDRLAELMSNQSAEEGELEKARLSMLELEKTLSRSHGQSRDFQSQIEKTESQIALLREKITAIEEREKRGQSEIEELEQLLQMLDQQHREVDEQEREALERAEQTHRELEEKEGHLARLVEKLAASEQNIEQLRALSLERLNRKVNLQNELGTVEANLQELSKRTAKLSDRKAQMEESVSQYENRLSETRNMTHSLRAALASLSSEISSQTHAIAAKESELENAIAQRDAIRDSLSAARSKLTSLEELRDKFEGYEAGVRSVMLARQQGNPAAHGVLGTLAELLRTIKERETAVEAALGHWLQHIVVEDVKTARRCAALLESEQLGRASFVPLDSFHSNGHVLEPVQPAEGIVGKAAEMVNCEERLRPVVETLLGATIVVDSLDRALELRPNGNPETNSQGGDFVTLRGETVSSLGVISAGDAGQGRGLLGRKNEIEELRNSIERITAEGESENQRIAGLKHDIEYARELLQKLRSAVSSHEVELAKAERDLQQIGDGKKRDEEERDVVSQEYLLALNESHELKKQHVELLQQIEHAARLEAETKENLDAAHSLLTAQRNQKDALAAEITEFKVNVSSLELTCKTFRHELGRLESEMREGRRRMAEKHKDLEEGARTKEQFIREIESSRDAIQHIFEEKRVLDLDIGKLEEEKRLLAEKIRSAEEILKQLRTLLRDLSERHHQTDVALAQAEEKITFLKEKTLSDYHLSMSEIAQEITVEDEFDPQAAANEAQRLRGKIESMGPVNLIAIEEFEELQQRYNFLIQQETDLRKAKDALFGVIKKINETTQSMFMEAFEQIRSHFFEIFRHLFGGGRANVLLLDPSNPLESEIEISVHPPGKKQQSISLLSGGERALTAIALLFAIFKTKPSPFCVLDEVDAALDDSNILRFTRLVQMFSDNVQFIIITHNKRTMELANVLYGVTMEERGVSQIVSVKLKKSPAFEFLEPSVT</sequence>
<keyword evidence="6 7" id="KW-0238">DNA-binding</keyword>
<dbReference type="PANTHER" id="PTHR43977">
    <property type="entry name" value="STRUCTURAL MAINTENANCE OF CHROMOSOMES PROTEIN 3"/>
    <property type="match status" value="1"/>
</dbReference>
<dbReference type="Proteomes" id="UP000285961">
    <property type="component" value="Unassembled WGS sequence"/>
</dbReference>
<evidence type="ECO:0000256" key="3">
    <source>
        <dbReference type="ARBA" id="ARBA00022741"/>
    </source>
</evidence>
<keyword evidence="4 7" id="KW-0067">ATP-binding</keyword>
<dbReference type="Pfam" id="PF02463">
    <property type="entry name" value="SMC_N"/>
    <property type="match status" value="1"/>
</dbReference>
<dbReference type="GO" id="GO:0007059">
    <property type="term" value="P:chromosome segregation"/>
    <property type="evidence" value="ECO:0007669"/>
    <property type="project" value="UniProtKB-UniRule"/>
</dbReference>
<feature type="coiled-coil region" evidence="7">
    <location>
        <begin position="174"/>
        <end position="208"/>
    </location>
</feature>
<comment type="function">
    <text evidence="7">Required for chromosome condensation and partitioning.</text>
</comment>
<dbReference type="SUPFAM" id="SSF75553">
    <property type="entry name" value="Smc hinge domain"/>
    <property type="match status" value="1"/>
</dbReference>
<evidence type="ECO:0000256" key="2">
    <source>
        <dbReference type="ARBA" id="ARBA00022490"/>
    </source>
</evidence>
<dbReference type="GO" id="GO:0003677">
    <property type="term" value="F:DNA binding"/>
    <property type="evidence" value="ECO:0007669"/>
    <property type="project" value="UniProtKB-UniRule"/>
</dbReference>
<evidence type="ECO:0000256" key="4">
    <source>
        <dbReference type="ARBA" id="ARBA00022840"/>
    </source>
</evidence>
<name>A0A419F9A5_9BACT</name>
<evidence type="ECO:0000256" key="7">
    <source>
        <dbReference type="HAMAP-Rule" id="MF_01894"/>
    </source>
</evidence>